<reference evidence="1 2" key="1">
    <citation type="journal article" date="2018" name="ISME J.">
        <title>A methanotrophic archaeon couples anaerobic oxidation of methane to Fe(III) reduction.</title>
        <authorList>
            <person name="Cai C."/>
            <person name="Leu A.O."/>
            <person name="Xie G.J."/>
            <person name="Guo J."/>
            <person name="Feng Y."/>
            <person name="Zhao J.X."/>
            <person name="Tyson G.W."/>
            <person name="Yuan Z."/>
            <person name="Hu S."/>
        </authorList>
    </citation>
    <scope>NUCLEOTIDE SEQUENCE [LARGE SCALE GENOMIC DNA]</scope>
    <source>
        <strain evidence="1">FeB_12</strain>
    </source>
</reference>
<feature type="non-terminal residue" evidence="1">
    <location>
        <position position="1"/>
    </location>
</feature>
<dbReference type="AlphaFoldDB" id="A0A855WZW8"/>
<dbReference type="Proteomes" id="UP000250918">
    <property type="component" value="Unassembled WGS sequence"/>
</dbReference>
<name>A0A855WZW8_9BACT</name>
<dbReference type="EMBL" id="PQAP01000211">
    <property type="protein sequence ID" value="PWB68213.1"/>
    <property type="molecule type" value="Genomic_DNA"/>
</dbReference>
<evidence type="ECO:0000313" key="1">
    <source>
        <dbReference type="EMBL" id="PWB68213.1"/>
    </source>
</evidence>
<proteinExistence type="predicted"/>
<evidence type="ECO:0000313" key="2">
    <source>
        <dbReference type="Proteomes" id="UP000250918"/>
    </source>
</evidence>
<organism evidence="1 2">
    <name type="scientific">candidate division GN15 bacterium</name>
    <dbReference type="NCBI Taxonomy" id="2072418"/>
    <lineage>
        <taxon>Bacteria</taxon>
        <taxon>candidate division GN15</taxon>
    </lineage>
</organism>
<comment type="caution">
    <text evidence="1">The sequence shown here is derived from an EMBL/GenBank/DDBJ whole genome shotgun (WGS) entry which is preliminary data.</text>
</comment>
<gene>
    <name evidence="1" type="ORF">C3F09_12180</name>
</gene>
<accession>A0A855WZW8</accession>
<protein>
    <submittedName>
        <fullName evidence="1">Uncharacterized protein</fullName>
    </submittedName>
</protein>
<sequence>TANLPAYRHTLEGLINAGVVARDSSDFLNGGTILYRLYPVIGGLVLWGNLGQKFVTDTALLDIYRDTDPCNANIPNFMYAVQGGNVFNGHQYISISGSTGHYALQFGDEIAPVKCPDIYPFPTILSQGTDWTLDPQYAQEIFMIDTSITAPVIKAVTAGSTPILSAALDGLKTELDALGPNMFTLGSRLWFWNLTASRTLDKLVAAGTLTRYGNGQYRLESLK</sequence>